<keyword evidence="2" id="KW-0456">Lyase</keyword>
<sequence length="230" mass="25720">MKKIMIVNTSHDQFDGSDKPTGLWLSELVHFYDVFQGDPNFQVDLFNIKGGKTPLDPMSLMPVTLDKLTKSYYENDVFMQRLNNLPSIDEANPSEYDVIYFTGGHGVMYDFVHNDKIHEAVNTIYNQNGIVSAVCHGTSALLEVKGSDNHFLIDGHTVTGFSNQEEVLANRKQYIPFELETELKVKDATYRKSKIPMKGHLEVDGQFITGQNPASAKLVAEAVKDALTAS</sequence>
<dbReference type="CDD" id="cd03141">
    <property type="entry name" value="GATase1_Hsp31_like"/>
    <property type="match status" value="1"/>
</dbReference>
<dbReference type="Pfam" id="PF01965">
    <property type="entry name" value="DJ-1_PfpI"/>
    <property type="match status" value="1"/>
</dbReference>
<keyword evidence="6" id="KW-1185">Reference proteome</keyword>
<evidence type="ECO:0000256" key="2">
    <source>
        <dbReference type="ARBA" id="ARBA00023239"/>
    </source>
</evidence>
<feature type="domain" description="DJ-1/PfpI" evidence="4">
    <location>
        <begin position="87"/>
        <end position="217"/>
    </location>
</feature>
<protein>
    <submittedName>
        <fullName evidence="5">Type 1 glutamine amidotransferase domain-containing protein</fullName>
    </submittedName>
</protein>
<dbReference type="PANTHER" id="PTHR48094">
    <property type="entry name" value="PROTEIN/NUCLEIC ACID DEGLYCASE DJ-1-RELATED"/>
    <property type="match status" value="1"/>
</dbReference>
<dbReference type="InterPro" id="IPR050325">
    <property type="entry name" value="Prot/Nucl_acid_deglycase"/>
</dbReference>
<dbReference type="InterPro" id="IPR029062">
    <property type="entry name" value="Class_I_gatase-like"/>
</dbReference>
<dbReference type="PANTHER" id="PTHR48094:SF11">
    <property type="entry name" value="GLUTATHIONE-INDEPENDENT GLYOXALASE HSP31-RELATED"/>
    <property type="match status" value="1"/>
</dbReference>
<comment type="caution">
    <text evidence="5">The sequence shown here is derived from an EMBL/GenBank/DDBJ whole genome shotgun (WGS) entry which is preliminary data.</text>
</comment>
<evidence type="ECO:0000313" key="5">
    <source>
        <dbReference type="EMBL" id="MBI5975997.1"/>
    </source>
</evidence>
<comment type="similarity">
    <text evidence="3">Belongs to the peptidase C56 family. HSP31-like subfamily.</text>
</comment>
<dbReference type="Gene3D" id="3.40.50.880">
    <property type="match status" value="1"/>
</dbReference>
<keyword evidence="5" id="KW-0315">Glutamine amidotransferase</keyword>
<dbReference type="InterPro" id="IPR002818">
    <property type="entry name" value="DJ-1/PfpI"/>
</dbReference>
<proteinExistence type="inferred from homology"/>
<organism evidence="5 6">
    <name type="scientific">Staphylococcus canis</name>
    <dbReference type="NCBI Taxonomy" id="2724942"/>
    <lineage>
        <taxon>Bacteria</taxon>
        <taxon>Bacillati</taxon>
        <taxon>Bacillota</taxon>
        <taxon>Bacilli</taxon>
        <taxon>Bacillales</taxon>
        <taxon>Staphylococcaceae</taxon>
        <taxon>Staphylococcus</taxon>
    </lineage>
</organism>
<dbReference type="EMBL" id="JABANU010000040">
    <property type="protein sequence ID" value="MBI5975997.1"/>
    <property type="molecule type" value="Genomic_DNA"/>
</dbReference>
<evidence type="ECO:0000313" key="6">
    <source>
        <dbReference type="Proteomes" id="UP000751852"/>
    </source>
</evidence>
<dbReference type="RefSeq" id="WP_198618762.1">
    <property type="nucleotide sequence ID" value="NZ_JABANU010000040.1"/>
</dbReference>
<evidence type="ECO:0000259" key="4">
    <source>
        <dbReference type="Pfam" id="PF01965"/>
    </source>
</evidence>
<gene>
    <name evidence="5" type="ORF">HHH54_10565</name>
</gene>
<name>A0ABS0TC69_9STAP</name>
<reference evidence="5 6" key="1">
    <citation type="submission" date="2020-04" db="EMBL/GenBank/DDBJ databases">
        <title>Staphylococcus species from domestic dog.</title>
        <authorList>
            <person name="Paterson G.K."/>
        </authorList>
    </citation>
    <scope>NUCLEOTIDE SEQUENCE [LARGE SCALE GENOMIC DNA]</scope>
    <source>
        <strain evidence="5 6">H16/1A</strain>
    </source>
</reference>
<dbReference type="SUPFAM" id="SSF52317">
    <property type="entry name" value="Class I glutamine amidotransferase-like"/>
    <property type="match status" value="1"/>
</dbReference>
<dbReference type="Proteomes" id="UP000751852">
    <property type="component" value="Unassembled WGS sequence"/>
</dbReference>
<evidence type="ECO:0000256" key="1">
    <source>
        <dbReference type="ARBA" id="ARBA00023016"/>
    </source>
</evidence>
<evidence type="ECO:0000256" key="3">
    <source>
        <dbReference type="ARBA" id="ARBA00038493"/>
    </source>
</evidence>
<keyword evidence="1" id="KW-0346">Stress response</keyword>
<accession>A0ABS0TC69</accession>